<organism evidence="5 7">
    <name type="scientific">Aneurinibacillus migulanus</name>
    <name type="common">Bacillus migulanus</name>
    <dbReference type="NCBI Taxonomy" id="47500"/>
    <lineage>
        <taxon>Bacteria</taxon>
        <taxon>Bacillati</taxon>
        <taxon>Bacillota</taxon>
        <taxon>Bacilli</taxon>
        <taxon>Bacillales</taxon>
        <taxon>Paenibacillaceae</taxon>
        <taxon>Aneurinibacillus group</taxon>
        <taxon>Aneurinibacillus</taxon>
    </lineage>
</organism>
<dbReference type="Proteomes" id="UP000182836">
    <property type="component" value="Unassembled WGS sequence"/>
</dbReference>
<dbReference type="InterPro" id="IPR050221">
    <property type="entry name" value="26S_Proteasome_ATPase"/>
</dbReference>
<dbReference type="PATRIC" id="fig|47500.8.peg.2513"/>
<evidence type="ECO:0000313" key="8">
    <source>
        <dbReference type="Proteomes" id="UP000182836"/>
    </source>
</evidence>
<dbReference type="PANTHER" id="PTHR23073">
    <property type="entry name" value="26S PROTEASOME REGULATORY SUBUNIT"/>
    <property type="match status" value="1"/>
</dbReference>
<dbReference type="SUPFAM" id="SSF52540">
    <property type="entry name" value="P-loop containing nucleoside triphosphate hydrolases"/>
    <property type="match status" value="1"/>
</dbReference>
<keyword evidence="7" id="KW-1185">Reference proteome</keyword>
<evidence type="ECO:0000256" key="3">
    <source>
        <dbReference type="ARBA" id="ARBA00022840"/>
    </source>
</evidence>
<dbReference type="AlphaFoldDB" id="A0A0D1XET2"/>
<proteinExistence type="inferred from homology"/>
<comment type="similarity">
    <text evidence="1">Belongs to the AAA ATPase family.</text>
</comment>
<dbReference type="OrthoDB" id="9806903at2"/>
<dbReference type="InterPro" id="IPR003593">
    <property type="entry name" value="AAA+_ATPase"/>
</dbReference>
<dbReference type="Gene3D" id="1.10.8.60">
    <property type="match status" value="1"/>
</dbReference>
<evidence type="ECO:0000259" key="4">
    <source>
        <dbReference type="SMART" id="SM00382"/>
    </source>
</evidence>
<reference evidence="6 8" key="2">
    <citation type="submission" date="2016-10" db="EMBL/GenBank/DDBJ databases">
        <authorList>
            <person name="de Groot N.N."/>
        </authorList>
    </citation>
    <scope>NUCLEOTIDE SEQUENCE [LARGE SCALE GENOMIC DNA]</scope>
    <source>
        <strain evidence="6 8">DSM 2895</strain>
    </source>
</reference>
<accession>A0A0D1XET2</accession>
<feature type="domain" description="AAA+ ATPase" evidence="4">
    <location>
        <begin position="123"/>
        <end position="255"/>
    </location>
</feature>
<dbReference type="RefSeq" id="WP_043067417.1">
    <property type="nucleotide sequence ID" value="NZ_BJOA01000061.1"/>
</dbReference>
<dbReference type="SMART" id="SM00382">
    <property type="entry name" value="AAA"/>
    <property type="match status" value="1"/>
</dbReference>
<sequence>MAKGAHLKKLFQSYRDGNDELFKDVAQLIIEDEQKKNHLQLAEELQRIINSTVTRRKAETNFQQNYFHLLPKDKDSNYPLMDIKQSKKVLADLILAEEMKNLIIEFIQEFEQADILASYGLTARNRFLFCGPPGCGKTVTAEAIAGELSLPLLYIRFDSVVSSYLGETASNLRKVFDFATKGTWVLFFDEFDAIAKSRDNSDEHGELKRVVNSFLQLLDNYHGNSIVIAATNHQQLLDSAIWRRFDDVLFFEKPNVTEIKGLLTKHLKRFPYEAIDVNKLAVSMNGFSHADIERVCLTTIKRAIIHGEKMITHDDLKHQIELYQKRNRVYNN</sequence>
<evidence type="ECO:0000313" key="5">
    <source>
        <dbReference type="EMBL" id="KON95184.1"/>
    </source>
</evidence>
<dbReference type="STRING" id="47500.AF333_06520"/>
<dbReference type="EMBL" id="FNED01000008">
    <property type="protein sequence ID" value="SDI82646.1"/>
    <property type="molecule type" value="Genomic_DNA"/>
</dbReference>
<name>A0A0D1XET2_ANEMI</name>
<dbReference type="EMBL" id="LGUG01000004">
    <property type="protein sequence ID" value="KON95184.1"/>
    <property type="molecule type" value="Genomic_DNA"/>
</dbReference>
<evidence type="ECO:0000313" key="6">
    <source>
        <dbReference type="EMBL" id="SDI82646.1"/>
    </source>
</evidence>
<keyword evidence="3" id="KW-0067">ATP-binding</keyword>
<dbReference type="GO" id="GO:0005524">
    <property type="term" value="F:ATP binding"/>
    <property type="evidence" value="ECO:0007669"/>
    <property type="project" value="UniProtKB-KW"/>
</dbReference>
<dbReference type="CDD" id="cd19481">
    <property type="entry name" value="RecA-like_protease"/>
    <property type="match status" value="1"/>
</dbReference>
<keyword evidence="2" id="KW-0547">Nucleotide-binding</keyword>
<dbReference type="Pfam" id="PF00004">
    <property type="entry name" value="AAA"/>
    <property type="match status" value="1"/>
</dbReference>
<reference evidence="5 7" key="1">
    <citation type="submission" date="2015-07" db="EMBL/GenBank/DDBJ databases">
        <title>Fjat-14205 dsm 2895.</title>
        <authorList>
            <person name="Liu B."/>
            <person name="Wang J."/>
            <person name="Zhu Y."/>
            <person name="Liu G."/>
            <person name="Chen Q."/>
            <person name="Chen Z."/>
            <person name="Lan J."/>
            <person name="Che J."/>
            <person name="Ge C."/>
            <person name="Shi H."/>
            <person name="Pan Z."/>
            <person name="Liu X."/>
        </authorList>
    </citation>
    <scope>NUCLEOTIDE SEQUENCE [LARGE SCALE GENOMIC DNA]</scope>
    <source>
        <strain evidence="5 7">DSM 2895</strain>
    </source>
</reference>
<dbReference type="InterPro" id="IPR003959">
    <property type="entry name" value="ATPase_AAA_core"/>
</dbReference>
<dbReference type="InterPro" id="IPR027417">
    <property type="entry name" value="P-loop_NTPase"/>
</dbReference>
<protein>
    <submittedName>
        <fullName evidence="6">ATPase family associated with various cellular activities (AAA)</fullName>
    </submittedName>
</protein>
<dbReference type="GeneID" id="42304855"/>
<evidence type="ECO:0000256" key="2">
    <source>
        <dbReference type="ARBA" id="ARBA00022741"/>
    </source>
</evidence>
<gene>
    <name evidence="5" type="ORF">AF333_06520</name>
    <name evidence="6" type="ORF">SAMN04487909_10876</name>
</gene>
<dbReference type="GO" id="GO:0016887">
    <property type="term" value="F:ATP hydrolysis activity"/>
    <property type="evidence" value="ECO:0007669"/>
    <property type="project" value="InterPro"/>
</dbReference>
<evidence type="ECO:0000256" key="1">
    <source>
        <dbReference type="ARBA" id="ARBA00006914"/>
    </source>
</evidence>
<dbReference type="Gene3D" id="3.40.50.300">
    <property type="entry name" value="P-loop containing nucleotide triphosphate hydrolases"/>
    <property type="match status" value="1"/>
</dbReference>
<dbReference type="Proteomes" id="UP000037269">
    <property type="component" value="Unassembled WGS sequence"/>
</dbReference>
<evidence type="ECO:0000313" key="7">
    <source>
        <dbReference type="Proteomes" id="UP000037269"/>
    </source>
</evidence>